<dbReference type="Proteomes" id="UP000464954">
    <property type="component" value="Chromosome"/>
</dbReference>
<evidence type="ECO:0000256" key="2">
    <source>
        <dbReference type="SAM" id="Phobius"/>
    </source>
</evidence>
<proteinExistence type="predicted"/>
<feature type="compositionally biased region" description="Pro residues" evidence="1">
    <location>
        <begin position="27"/>
        <end position="42"/>
    </location>
</feature>
<gene>
    <name evidence="3" type="ORF">GT409_14260</name>
</gene>
<feature type="transmembrane region" description="Helical" evidence="2">
    <location>
        <begin position="53"/>
        <end position="72"/>
    </location>
</feature>
<keyword evidence="2" id="KW-1133">Transmembrane helix</keyword>
<dbReference type="KEGG" id="taer:GT409_14260"/>
<evidence type="ECO:0000313" key="4">
    <source>
        <dbReference type="Proteomes" id="UP000464954"/>
    </source>
</evidence>
<keyword evidence="4" id="KW-1185">Reference proteome</keyword>
<dbReference type="AlphaFoldDB" id="A0A6P1MBS6"/>
<feature type="region of interest" description="Disordered" evidence="1">
    <location>
        <begin position="1"/>
        <end position="47"/>
    </location>
</feature>
<evidence type="ECO:0000256" key="1">
    <source>
        <dbReference type="SAM" id="MobiDB-lite"/>
    </source>
</evidence>
<dbReference type="EMBL" id="CP047593">
    <property type="protein sequence ID" value="QHI70553.1"/>
    <property type="molecule type" value="Genomic_DNA"/>
</dbReference>
<protein>
    <submittedName>
        <fullName evidence="3">Uncharacterized protein</fullName>
    </submittedName>
</protein>
<reference evidence="3 4" key="1">
    <citation type="submission" date="2020-01" db="EMBL/GenBank/DDBJ databases">
        <title>Ponticoccus aerotolerans gen. nov., sp. nov., an anaerobic bacterium and proposal of Ponticoccusceae fam. nov., Ponticoccusles ord. nov. and Ponticoccuse classis nov. in the phylum Kiritimatiellaeota.</title>
        <authorList>
            <person name="Zhou L.Y."/>
            <person name="Du Z.J."/>
        </authorList>
    </citation>
    <scope>NUCLEOTIDE SEQUENCE [LARGE SCALE GENOMIC DNA]</scope>
    <source>
        <strain evidence="3 4">S-5007</strain>
    </source>
</reference>
<feature type="compositionally biased region" description="Basic and acidic residues" evidence="1">
    <location>
        <begin position="7"/>
        <end position="21"/>
    </location>
</feature>
<name>A0A6P1MBS6_9BACT</name>
<organism evidence="3 4">
    <name type="scientific">Tichowtungia aerotolerans</name>
    <dbReference type="NCBI Taxonomy" id="2697043"/>
    <lineage>
        <taxon>Bacteria</taxon>
        <taxon>Pseudomonadati</taxon>
        <taxon>Kiritimatiellota</taxon>
        <taxon>Tichowtungiia</taxon>
        <taxon>Tichowtungiales</taxon>
        <taxon>Tichowtungiaceae</taxon>
        <taxon>Tichowtungia</taxon>
    </lineage>
</organism>
<keyword evidence="2" id="KW-0472">Membrane</keyword>
<evidence type="ECO:0000313" key="3">
    <source>
        <dbReference type="EMBL" id="QHI70553.1"/>
    </source>
</evidence>
<dbReference type="RefSeq" id="WP_160629727.1">
    <property type="nucleotide sequence ID" value="NZ_CP047593.1"/>
</dbReference>
<sequence length="189" mass="20513">MSLIQEALKRKSEEEREKSELSKSAPLPTPPKPEPPPVPEQPAQPVAPRRAPVLPVVIILILLIAGGLYFYLNRPTPFTPTETPAVPKAEIVLETEPAAEPEPVIEEEPAPPAVQELPNPAVQETPETEWPELTFSGSAAGGSQVLAIINGRMLSIGDKILGAEVLQIGKTEVLVEYQDEKRVLEVDNQ</sequence>
<accession>A0A6P1MBS6</accession>
<keyword evidence="2" id="KW-0812">Transmembrane</keyword>